<evidence type="ECO:0000313" key="4">
    <source>
        <dbReference type="EMBL" id="MEW2367680.1"/>
    </source>
</evidence>
<organism evidence="4 5">
    <name type="scientific">Streptomyces huasconensis</name>
    <dbReference type="NCBI Taxonomy" id="1854574"/>
    <lineage>
        <taxon>Bacteria</taxon>
        <taxon>Bacillati</taxon>
        <taxon>Actinomycetota</taxon>
        <taxon>Actinomycetes</taxon>
        <taxon>Kitasatosporales</taxon>
        <taxon>Streptomycetaceae</taxon>
        <taxon>Streptomyces</taxon>
    </lineage>
</organism>
<feature type="chain" id="PRO_5047183389" evidence="3">
    <location>
        <begin position="38"/>
        <end position="266"/>
    </location>
</feature>
<dbReference type="RefSeq" id="WP_359773809.1">
    <property type="nucleotide sequence ID" value="NZ_JBEYRR010000001.1"/>
</dbReference>
<evidence type="ECO:0000256" key="2">
    <source>
        <dbReference type="SAM" id="Phobius"/>
    </source>
</evidence>
<feature type="region of interest" description="Disordered" evidence="1">
    <location>
        <begin position="182"/>
        <end position="214"/>
    </location>
</feature>
<accession>A0ABV3M7K6</accession>
<feature type="transmembrane region" description="Helical" evidence="2">
    <location>
        <begin position="227"/>
        <end position="246"/>
    </location>
</feature>
<name>A0ABV3M7K6_9ACTN</name>
<feature type="compositionally biased region" description="Gly residues" evidence="1">
    <location>
        <begin position="185"/>
        <end position="195"/>
    </location>
</feature>
<evidence type="ECO:0000313" key="5">
    <source>
        <dbReference type="Proteomes" id="UP001553843"/>
    </source>
</evidence>
<proteinExistence type="predicted"/>
<keyword evidence="3" id="KW-0732">Signal</keyword>
<sequence>MHFARHEKRPVRPAARRGAAAALGAVAVLGAAVPAAAAGHDGSADSPQLVYVRSGPGVSWTADTLGLHPGDQVDRYLDVVSDHSAPLAQSLRLWGTGRLTDGGGLVAGVRECSVAWRNGKCGGREAQLSAPGTSLAKPAGLGGARTVPARDTRHLKLTLAVPADLPPALAGATARVTLQATGTAQGDGSGTGGATGADATAGSGGGTDSTGGSSLGGALARTGTGGLWGLILLSVGALCAGTAVLVNRRRTTPDGTDAAPAAPVEA</sequence>
<dbReference type="Proteomes" id="UP001553843">
    <property type="component" value="Unassembled WGS sequence"/>
</dbReference>
<comment type="caution">
    <text evidence="4">The sequence shown here is derived from an EMBL/GenBank/DDBJ whole genome shotgun (WGS) entry which is preliminary data.</text>
</comment>
<feature type="signal peptide" evidence="3">
    <location>
        <begin position="1"/>
        <end position="37"/>
    </location>
</feature>
<gene>
    <name evidence="4" type="ORF">AB0887_37880</name>
</gene>
<keyword evidence="2" id="KW-0812">Transmembrane</keyword>
<feature type="region of interest" description="Disordered" evidence="1">
    <location>
        <begin position="126"/>
        <end position="148"/>
    </location>
</feature>
<keyword evidence="5" id="KW-1185">Reference proteome</keyword>
<protein>
    <submittedName>
        <fullName evidence="4">Uncharacterized protein</fullName>
    </submittedName>
</protein>
<evidence type="ECO:0000256" key="1">
    <source>
        <dbReference type="SAM" id="MobiDB-lite"/>
    </source>
</evidence>
<keyword evidence="2" id="KW-1133">Transmembrane helix</keyword>
<keyword evidence="2" id="KW-0472">Membrane</keyword>
<feature type="compositionally biased region" description="Gly residues" evidence="1">
    <location>
        <begin position="202"/>
        <end position="214"/>
    </location>
</feature>
<evidence type="ECO:0000256" key="3">
    <source>
        <dbReference type="SAM" id="SignalP"/>
    </source>
</evidence>
<dbReference type="EMBL" id="JBEYRS010000029">
    <property type="protein sequence ID" value="MEW2367680.1"/>
    <property type="molecule type" value="Genomic_DNA"/>
</dbReference>
<reference evidence="4 5" key="1">
    <citation type="submission" date="2024-06" db="EMBL/GenBank/DDBJ databases">
        <title>The Natural Products Discovery Center: Release of the First 8490 Sequenced Strains for Exploring Actinobacteria Biosynthetic Diversity.</title>
        <authorList>
            <person name="Kalkreuter E."/>
            <person name="Kautsar S.A."/>
            <person name="Yang D."/>
            <person name="Bader C.D."/>
            <person name="Teijaro C.N."/>
            <person name="Fluegel L."/>
            <person name="Davis C.M."/>
            <person name="Simpson J.R."/>
            <person name="Lauterbach L."/>
            <person name="Steele A.D."/>
            <person name="Gui C."/>
            <person name="Meng S."/>
            <person name="Li G."/>
            <person name="Viehrig K."/>
            <person name="Ye F."/>
            <person name="Su P."/>
            <person name="Kiefer A.F."/>
            <person name="Nichols A."/>
            <person name="Cepeda A.J."/>
            <person name="Yan W."/>
            <person name="Fan B."/>
            <person name="Jiang Y."/>
            <person name="Adhikari A."/>
            <person name="Zheng C.-J."/>
            <person name="Schuster L."/>
            <person name="Cowan T.M."/>
            <person name="Smanski M.J."/>
            <person name="Chevrette M.G."/>
            <person name="De Carvalho L.P.S."/>
            <person name="Shen B."/>
        </authorList>
    </citation>
    <scope>NUCLEOTIDE SEQUENCE [LARGE SCALE GENOMIC DNA]</scope>
    <source>
        <strain evidence="4 5">NPDC047833</strain>
    </source>
</reference>